<evidence type="ECO:0000256" key="1">
    <source>
        <dbReference type="ARBA" id="ARBA00004123"/>
    </source>
</evidence>
<dbReference type="PROSITE" id="PS51726">
    <property type="entry name" value="MYST_HAT"/>
    <property type="match status" value="1"/>
</dbReference>
<evidence type="ECO:0000256" key="9">
    <source>
        <dbReference type="ARBA" id="ARBA00023015"/>
    </source>
</evidence>
<sequence length="328" mass="36578">MGEGPARRAIERVVYDAYDIRTWYASPYPIDDEFASSTLYVCAGCFKYLPTAPALHAHRRTCLLRHPPGKKVYQRGAHIIWEVDGAQEKLYVQNLCLFGKFFIDHKTVYFDVEPFVCYVLTDATSQFDHVLGFFSKEKVSYDDYNLACIVVFPPFQRKGYGTLLMEYSYYLSRAADVAGTPERPLSALGLRGYVAYWTSAVLRTLQHAYTSDTAHARRIRAALAGADVSLRPQQPKRRKTVRGWAGEVVKDHERDAAVPDTPLATQTTIARVAYAAGLRVDDTTLALAHAGLLASPVDEAFALSAADVDTAAQRLRIKPAILDEAYVL</sequence>
<evidence type="ECO:0000256" key="10">
    <source>
        <dbReference type="ARBA" id="ARBA00023163"/>
    </source>
</evidence>
<dbReference type="GO" id="GO:0046972">
    <property type="term" value="F:histone H4K16 acetyltransferase activity"/>
    <property type="evidence" value="ECO:0007669"/>
    <property type="project" value="TreeGrafter"/>
</dbReference>
<dbReference type="Gene3D" id="3.40.630.30">
    <property type="match status" value="1"/>
</dbReference>
<keyword evidence="9" id="KW-0805">Transcription regulation</keyword>
<dbReference type="InterPro" id="IPR036388">
    <property type="entry name" value="WH-like_DNA-bd_sf"/>
</dbReference>
<dbReference type="FunFam" id="3.40.630.30:FF:000156">
    <property type="entry name" value="Histone acetyltransferase"/>
    <property type="match status" value="1"/>
</dbReference>
<comment type="subcellular location">
    <subcellularLocation>
        <location evidence="1">Nucleus</location>
    </subcellularLocation>
</comment>
<evidence type="ECO:0000256" key="12">
    <source>
        <dbReference type="ARBA" id="ARBA00023315"/>
    </source>
</evidence>
<reference evidence="15" key="1">
    <citation type="submission" date="2023-03" db="EMBL/GenBank/DDBJ databases">
        <title>Mating type loci evolution in Malassezia.</title>
        <authorList>
            <person name="Coelho M.A."/>
        </authorList>
    </citation>
    <scope>NUCLEOTIDE SEQUENCE</scope>
    <source>
        <strain evidence="15">CBS 9431</strain>
    </source>
</reference>
<dbReference type="InterPro" id="IPR016181">
    <property type="entry name" value="Acyl_CoA_acyltransferase"/>
</dbReference>
<dbReference type="PANTHER" id="PTHR10615:SF219">
    <property type="entry name" value="HISTONE ACETYLTRANSFERASE KAT5"/>
    <property type="match status" value="1"/>
</dbReference>
<keyword evidence="7" id="KW-0862">Zinc</keyword>
<evidence type="ECO:0000256" key="11">
    <source>
        <dbReference type="ARBA" id="ARBA00023242"/>
    </source>
</evidence>
<evidence type="ECO:0000256" key="13">
    <source>
        <dbReference type="PIRSR" id="PIRSR602717-51"/>
    </source>
</evidence>
<dbReference type="RefSeq" id="XP_060122750.1">
    <property type="nucleotide sequence ID" value="XM_060266767.1"/>
</dbReference>
<gene>
    <name evidence="15" type="ORF">MJAP1_002834</name>
</gene>
<keyword evidence="8" id="KW-0007">Acetylation</keyword>
<dbReference type="Pfam" id="PF17772">
    <property type="entry name" value="zf-MYST"/>
    <property type="match status" value="1"/>
</dbReference>
<feature type="domain" description="MYST-type HAT" evidence="14">
    <location>
        <begin position="5"/>
        <end position="319"/>
    </location>
</feature>
<keyword evidence="6" id="KW-0863">Zinc-finger</keyword>
<dbReference type="SUPFAM" id="SSF55729">
    <property type="entry name" value="Acyl-CoA N-acyltransferases (Nat)"/>
    <property type="match status" value="1"/>
</dbReference>
<feature type="active site" description="Proton donor/acceptor" evidence="13">
    <location>
        <position position="182"/>
    </location>
</feature>
<dbReference type="Proteomes" id="UP001217754">
    <property type="component" value="Chromosome 5"/>
</dbReference>
<evidence type="ECO:0000256" key="7">
    <source>
        <dbReference type="ARBA" id="ARBA00022833"/>
    </source>
</evidence>
<dbReference type="Gene3D" id="3.30.60.60">
    <property type="entry name" value="N-acetyl transferase-like"/>
    <property type="match status" value="1"/>
</dbReference>
<dbReference type="InterPro" id="IPR050603">
    <property type="entry name" value="MYST_HAT"/>
</dbReference>
<dbReference type="GeneID" id="85226485"/>
<dbReference type="CDD" id="cd04301">
    <property type="entry name" value="NAT_SF"/>
    <property type="match status" value="1"/>
</dbReference>
<keyword evidence="10" id="KW-0804">Transcription</keyword>
<organism evidence="15 16">
    <name type="scientific">Malassezia japonica</name>
    <dbReference type="NCBI Taxonomy" id="223818"/>
    <lineage>
        <taxon>Eukaryota</taxon>
        <taxon>Fungi</taxon>
        <taxon>Dikarya</taxon>
        <taxon>Basidiomycota</taxon>
        <taxon>Ustilaginomycotina</taxon>
        <taxon>Malasseziomycetes</taxon>
        <taxon>Malasseziales</taxon>
        <taxon>Malasseziaceae</taxon>
        <taxon>Malassezia</taxon>
    </lineage>
</organism>
<dbReference type="GO" id="GO:0035267">
    <property type="term" value="C:NuA4 histone acetyltransferase complex"/>
    <property type="evidence" value="ECO:0007669"/>
    <property type="project" value="TreeGrafter"/>
</dbReference>
<keyword evidence="4 15" id="KW-0808">Transferase</keyword>
<keyword evidence="5" id="KW-0479">Metal-binding</keyword>
<evidence type="ECO:0000259" key="14">
    <source>
        <dbReference type="PROSITE" id="PS51726"/>
    </source>
</evidence>
<dbReference type="Gene3D" id="1.10.10.10">
    <property type="entry name" value="Winged helix-like DNA-binding domain superfamily/Winged helix DNA-binding domain"/>
    <property type="match status" value="1"/>
</dbReference>
<evidence type="ECO:0000256" key="3">
    <source>
        <dbReference type="ARBA" id="ARBA00013184"/>
    </source>
</evidence>
<dbReference type="Pfam" id="PF01853">
    <property type="entry name" value="MOZ_SAS"/>
    <property type="match status" value="1"/>
</dbReference>
<evidence type="ECO:0000313" key="16">
    <source>
        <dbReference type="Proteomes" id="UP001217754"/>
    </source>
</evidence>
<keyword evidence="16" id="KW-1185">Reference proteome</keyword>
<dbReference type="GO" id="GO:0005634">
    <property type="term" value="C:nucleus"/>
    <property type="evidence" value="ECO:0007669"/>
    <property type="project" value="UniProtKB-SubCell"/>
</dbReference>
<dbReference type="EC" id="2.3.1.48" evidence="3"/>
<proteinExistence type="inferred from homology"/>
<evidence type="ECO:0000256" key="2">
    <source>
        <dbReference type="ARBA" id="ARBA00010107"/>
    </source>
</evidence>
<protein>
    <recommendedName>
        <fullName evidence="3">histone acetyltransferase</fullName>
        <ecNumber evidence="3">2.3.1.48</ecNumber>
    </recommendedName>
</protein>
<evidence type="ECO:0000256" key="6">
    <source>
        <dbReference type="ARBA" id="ARBA00022771"/>
    </source>
</evidence>
<evidence type="ECO:0000256" key="4">
    <source>
        <dbReference type="ARBA" id="ARBA00022679"/>
    </source>
</evidence>
<dbReference type="InterPro" id="IPR040706">
    <property type="entry name" value="Zf-MYST"/>
</dbReference>
<dbReference type="InterPro" id="IPR002717">
    <property type="entry name" value="HAT_MYST-type"/>
</dbReference>
<keyword evidence="11" id="KW-0539">Nucleus</keyword>
<evidence type="ECO:0000313" key="15">
    <source>
        <dbReference type="EMBL" id="WFD39853.1"/>
    </source>
</evidence>
<dbReference type="GO" id="GO:0008270">
    <property type="term" value="F:zinc ion binding"/>
    <property type="evidence" value="ECO:0007669"/>
    <property type="project" value="UniProtKB-KW"/>
</dbReference>
<accession>A0AAF0JAV7</accession>
<dbReference type="PANTHER" id="PTHR10615">
    <property type="entry name" value="HISTONE ACETYLTRANSFERASE"/>
    <property type="match status" value="1"/>
</dbReference>
<comment type="similarity">
    <text evidence="2">Belongs to the MYST (SAS/MOZ) family.</text>
</comment>
<dbReference type="EMBL" id="CP119962">
    <property type="protein sequence ID" value="WFD39853.1"/>
    <property type="molecule type" value="Genomic_DNA"/>
</dbReference>
<dbReference type="GO" id="GO:0006355">
    <property type="term" value="P:regulation of DNA-templated transcription"/>
    <property type="evidence" value="ECO:0007669"/>
    <property type="project" value="InterPro"/>
</dbReference>
<evidence type="ECO:0000256" key="5">
    <source>
        <dbReference type="ARBA" id="ARBA00022723"/>
    </source>
</evidence>
<dbReference type="AlphaFoldDB" id="A0AAF0JAV7"/>
<name>A0AAF0JAV7_9BASI</name>
<keyword evidence="12 15" id="KW-0012">Acyltransferase</keyword>
<evidence type="ECO:0000256" key="8">
    <source>
        <dbReference type="ARBA" id="ARBA00022990"/>
    </source>
</evidence>